<evidence type="ECO:0000256" key="9">
    <source>
        <dbReference type="ARBA" id="ARBA00023163"/>
    </source>
</evidence>
<feature type="compositionally biased region" description="Acidic residues" evidence="13">
    <location>
        <begin position="208"/>
        <end position="217"/>
    </location>
</feature>
<keyword evidence="4" id="KW-0677">Repeat</keyword>
<evidence type="ECO:0000256" key="3">
    <source>
        <dbReference type="ARBA" id="ARBA00022723"/>
    </source>
</evidence>
<evidence type="ECO:0000256" key="12">
    <source>
        <dbReference type="PROSITE-ProRule" id="PRU01263"/>
    </source>
</evidence>
<dbReference type="PROSITE" id="PS50157">
    <property type="entry name" value="ZINC_FINGER_C2H2_2"/>
    <property type="match status" value="7"/>
</dbReference>
<evidence type="ECO:0000256" key="6">
    <source>
        <dbReference type="ARBA" id="ARBA00022833"/>
    </source>
</evidence>
<feature type="region of interest" description="Disordered" evidence="13">
    <location>
        <begin position="198"/>
        <end position="217"/>
    </location>
</feature>
<dbReference type="PANTHER" id="PTHR23235:SF178">
    <property type="entry name" value="C2H2-TYPE DOMAIN-CONTAINING PROTEIN-RELATED"/>
    <property type="match status" value="1"/>
</dbReference>
<dbReference type="Proteomes" id="UP000324832">
    <property type="component" value="Unassembled WGS sequence"/>
</dbReference>
<reference evidence="16 17" key="1">
    <citation type="submission" date="2017-07" db="EMBL/GenBank/DDBJ databases">
        <authorList>
            <person name="Talla V."/>
            <person name="Backstrom N."/>
        </authorList>
    </citation>
    <scope>NUCLEOTIDE SEQUENCE [LARGE SCALE GENOMIC DNA]</scope>
</reference>
<feature type="domain" description="C2H2-type" evidence="14">
    <location>
        <begin position="369"/>
        <end position="396"/>
    </location>
</feature>
<dbReference type="SMART" id="SM00355">
    <property type="entry name" value="ZnF_C2H2"/>
    <property type="match status" value="7"/>
</dbReference>
<dbReference type="PROSITE" id="PS00028">
    <property type="entry name" value="ZINC_FINGER_C2H2_1"/>
    <property type="match status" value="7"/>
</dbReference>
<keyword evidence="6 12" id="KW-0862">Zinc</keyword>
<feature type="domain" description="ZAD" evidence="15">
    <location>
        <begin position="30"/>
        <end position="105"/>
    </location>
</feature>
<protein>
    <recommendedName>
        <fullName evidence="18">Protein krueppel</fullName>
    </recommendedName>
</protein>
<feature type="region of interest" description="Disordered" evidence="13">
    <location>
        <begin position="1"/>
        <end position="25"/>
    </location>
</feature>
<feature type="domain" description="C2H2-type" evidence="14">
    <location>
        <begin position="256"/>
        <end position="283"/>
    </location>
</feature>
<evidence type="ECO:0000256" key="7">
    <source>
        <dbReference type="ARBA" id="ARBA00023015"/>
    </source>
</evidence>
<comment type="similarity">
    <text evidence="2">Belongs to the krueppel C2H2-type zinc-finger protein family.</text>
</comment>
<evidence type="ECO:0000256" key="1">
    <source>
        <dbReference type="ARBA" id="ARBA00004123"/>
    </source>
</evidence>
<dbReference type="GO" id="GO:0000978">
    <property type="term" value="F:RNA polymerase II cis-regulatory region sequence-specific DNA binding"/>
    <property type="evidence" value="ECO:0007669"/>
    <property type="project" value="TreeGrafter"/>
</dbReference>
<feature type="binding site" evidence="12">
    <location>
        <position position="35"/>
    </location>
    <ligand>
        <name>Zn(2+)</name>
        <dbReference type="ChEBI" id="CHEBI:29105"/>
    </ligand>
</feature>
<dbReference type="GO" id="GO:0005634">
    <property type="term" value="C:nucleus"/>
    <property type="evidence" value="ECO:0007669"/>
    <property type="project" value="UniProtKB-SubCell"/>
</dbReference>
<feature type="compositionally biased region" description="Polar residues" evidence="13">
    <location>
        <begin position="1"/>
        <end position="15"/>
    </location>
</feature>
<dbReference type="Pfam" id="PF13465">
    <property type="entry name" value="zf-H2C2_2"/>
    <property type="match status" value="1"/>
</dbReference>
<feature type="binding site" evidence="12">
    <location>
        <position position="81"/>
    </location>
    <ligand>
        <name>Zn(2+)</name>
        <dbReference type="ChEBI" id="CHEBI:29105"/>
    </ligand>
</feature>
<keyword evidence="3 12" id="KW-0479">Metal-binding</keyword>
<keyword evidence="8" id="KW-0238">DNA-binding</keyword>
<keyword evidence="9" id="KW-0804">Transcription</keyword>
<evidence type="ECO:0008006" key="18">
    <source>
        <dbReference type="Google" id="ProtNLM"/>
    </source>
</evidence>
<evidence type="ECO:0000256" key="4">
    <source>
        <dbReference type="ARBA" id="ARBA00022737"/>
    </source>
</evidence>
<feature type="domain" description="C2H2-type" evidence="14">
    <location>
        <begin position="313"/>
        <end position="340"/>
    </location>
</feature>
<dbReference type="SUPFAM" id="SSF57716">
    <property type="entry name" value="Glucocorticoid receptor-like (DNA-binding domain)"/>
    <property type="match status" value="1"/>
</dbReference>
<feature type="binding site" evidence="12">
    <location>
        <position position="78"/>
    </location>
    <ligand>
        <name>Zn(2+)</name>
        <dbReference type="ChEBI" id="CHEBI:29105"/>
    </ligand>
</feature>
<evidence type="ECO:0000259" key="14">
    <source>
        <dbReference type="PROSITE" id="PS50157"/>
    </source>
</evidence>
<keyword evidence="17" id="KW-1185">Reference proteome</keyword>
<organism evidence="16 17">
    <name type="scientific">Leptidea sinapis</name>
    <dbReference type="NCBI Taxonomy" id="189913"/>
    <lineage>
        <taxon>Eukaryota</taxon>
        <taxon>Metazoa</taxon>
        <taxon>Ecdysozoa</taxon>
        <taxon>Arthropoda</taxon>
        <taxon>Hexapoda</taxon>
        <taxon>Insecta</taxon>
        <taxon>Pterygota</taxon>
        <taxon>Neoptera</taxon>
        <taxon>Endopterygota</taxon>
        <taxon>Lepidoptera</taxon>
        <taxon>Glossata</taxon>
        <taxon>Ditrysia</taxon>
        <taxon>Papilionoidea</taxon>
        <taxon>Pieridae</taxon>
        <taxon>Dismorphiinae</taxon>
        <taxon>Leptidea</taxon>
    </lineage>
</organism>
<dbReference type="InterPro" id="IPR036236">
    <property type="entry name" value="Znf_C2H2_sf"/>
</dbReference>
<feature type="domain" description="C2H2-type" evidence="14">
    <location>
        <begin position="425"/>
        <end position="453"/>
    </location>
</feature>
<evidence type="ECO:0000256" key="13">
    <source>
        <dbReference type="SAM" id="MobiDB-lite"/>
    </source>
</evidence>
<dbReference type="SMART" id="SM00868">
    <property type="entry name" value="zf-AD"/>
    <property type="match status" value="2"/>
</dbReference>
<dbReference type="FunFam" id="3.30.160.60:FF:000624">
    <property type="entry name" value="zinc finger protein 697"/>
    <property type="match status" value="1"/>
</dbReference>
<feature type="domain" description="C2H2-type" evidence="14">
    <location>
        <begin position="397"/>
        <end position="424"/>
    </location>
</feature>
<evidence type="ECO:0000313" key="16">
    <source>
        <dbReference type="EMBL" id="VVC87815.1"/>
    </source>
</evidence>
<dbReference type="GO" id="GO:0000981">
    <property type="term" value="F:DNA-binding transcription factor activity, RNA polymerase II-specific"/>
    <property type="evidence" value="ECO:0007669"/>
    <property type="project" value="TreeGrafter"/>
</dbReference>
<dbReference type="FunFam" id="3.30.160.60:FF:001370">
    <property type="entry name" value="Zinc finger protein"/>
    <property type="match status" value="1"/>
</dbReference>
<evidence type="ECO:0000256" key="8">
    <source>
        <dbReference type="ARBA" id="ARBA00023125"/>
    </source>
</evidence>
<dbReference type="PANTHER" id="PTHR23235">
    <property type="entry name" value="KRUEPPEL-LIKE TRANSCRIPTION FACTOR"/>
    <property type="match status" value="1"/>
</dbReference>
<evidence type="ECO:0000259" key="15">
    <source>
        <dbReference type="PROSITE" id="PS51915"/>
    </source>
</evidence>
<dbReference type="InterPro" id="IPR013087">
    <property type="entry name" value="Znf_C2H2_type"/>
</dbReference>
<keyword evidence="10" id="KW-0539">Nucleus</keyword>
<dbReference type="FunFam" id="3.30.160.60:FF:000446">
    <property type="entry name" value="Zinc finger protein"/>
    <property type="match status" value="1"/>
</dbReference>
<evidence type="ECO:0000256" key="2">
    <source>
        <dbReference type="ARBA" id="ARBA00006991"/>
    </source>
</evidence>
<evidence type="ECO:0000256" key="10">
    <source>
        <dbReference type="ARBA" id="ARBA00023242"/>
    </source>
</evidence>
<feature type="domain" description="C2H2-type" evidence="14">
    <location>
        <begin position="284"/>
        <end position="312"/>
    </location>
</feature>
<accession>A0A5E4PP07</accession>
<dbReference type="AlphaFoldDB" id="A0A5E4PP07"/>
<dbReference type="Pfam" id="PF07776">
    <property type="entry name" value="zf-AD"/>
    <property type="match status" value="1"/>
</dbReference>
<dbReference type="FunFam" id="3.30.160.60:FF:001049">
    <property type="entry name" value="zinc finger protein 319"/>
    <property type="match status" value="1"/>
</dbReference>
<dbReference type="Gene3D" id="3.40.1800.20">
    <property type="match status" value="1"/>
</dbReference>
<dbReference type="GO" id="GO:0008270">
    <property type="term" value="F:zinc ion binding"/>
    <property type="evidence" value="ECO:0007669"/>
    <property type="project" value="UniProtKB-UniRule"/>
</dbReference>
<name>A0A5E4PP07_9NEOP</name>
<dbReference type="EMBL" id="FZQP02000201">
    <property type="protein sequence ID" value="VVC87815.1"/>
    <property type="molecule type" value="Genomic_DNA"/>
</dbReference>
<evidence type="ECO:0000256" key="5">
    <source>
        <dbReference type="ARBA" id="ARBA00022771"/>
    </source>
</evidence>
<proteinExistence type="inferred from homology"/>
<feature type="domain" description="C2H2-type" evidence="14">
    <location>
        <begin position="341"/>
        <end position="368"/>
    </location>
</feature>
<dbReference type="SUPFAM" id="SSF57667">
    <property type="entry name" value="beta-beta-alpha zinc fingers"/>
    <property type="match status" value="4"/>
</dbReference>
<gene>
    <name evidence="16" type="ORF">LSINAPIS_LOCUS1339</name>
</gene>
<keyword evidence="7" id="KW-0805">Transcription regulation</keyword>
<dbReference type="InterPro" id="IPR012934">
    <property type="entry name" value="Znf_AD"/>
</dbReference>
<sequence length="464" mass="53115">MNGETQTANANSINLPDSEGTPDEPDDFSNVCRICAVKTHSIIPVFGKEGIDLMLADKINNYLPIKILEQDLLPVVVCEQCCSAVQAWHELVECCVQAEHSLRKRLTWAFSRMKRAGTTDIDEKTLTAEASKCVLNSETLTTDHFVNETNDDDSFDIDNSDEDEPLSKIVAKNSSASYRRLYDALVQFRDHLANDHKRDCSDLTESSSSEEDNTMELDVDKYDDLSKHNKRRDRLDDTMRLELNKAQTRVNGKVYYECTVCGKKLSAPHTYIFHKMIHTGERSSVCHVCGKTFRAPNGLQRHLVETHERIKRYVCVLCSKIFVNSQNLRQHMRIHTGERPYVCSQCGKRFRQSGSLHVHLKTHSDLFPFTCTECGAHFRLRSGLSKHQLKHTGERPHSCETCGKGFRQKHELNNHALTHSDAKPYACTVCGATFRQRRALRHHIKRLHETKDIPQQSYDQNVHY</sequence>
<comment type="subcellular location">
    <subcellularLocation>
        <location evidence="1">Nucleus</location>
    </subcellularLocation>
</comment>
<dbReference type="Gene3D" id="3.30.160.60">
    <property type="entry name" value="Classic Zinc Finger"/>
    <property type="match status" value="7"/>
</dbReference>
<dbReference type="Pfam" id="PF00096">
    <property type="entry name" value="zf-C2H2"/>
    <property type="match status" value="4"/>
</dbReference>
<feature type="binding site" evidence="12">
    <location>
        <position position="32"/>
    </location>
    <ligand>
        <name>Zn(2+)</name>
        <dbReference type="ChEBI" id="CHEBI:29105"/>
    </ligand>
</feature>
<keyword evidence="5 11" id="KW-0863">Zinc-finger</keyword>
<evidence type="ECO:0000256" key="11">
    <source>
        <dbReference type="PROSITE-ProRule" id="PRU00042"/>
    </source>
</evidence>
<dbReference type="PROSITE" id="PS51915">
    <property type="entry name" value="ZAD"/>
    <property type="match status" value="1"/>
</dbReference>
<evidence type="ECO:0000313" key="17">
    <source>
        <dbReference type="Proteomes" id="UP000324832"/>
    </source>
</evidence>